<evidence type="ECO:0000313" key="2">
    <source>
        <dbReference type="Proteomes" id="UP001201985"/>
    </source>
</evidence>
<proteinExistence type="predicted"/>
<gene>
    <name evidence="1" type="ORF">MON41_23955</name>
</gene>
<name>A0ABS9WBM4_9PROT</name>
<keyword evidence="2" id="KW-1185">Reference proteome</keyword>
<organism evidence="1 2">
    <name type="scientific">Teichococcus vastitatis</name>
    <dbReference type="NCBI Taxonomy" id="2307076"/>
    <lineage>
        <taxon>Bacteria</taxon>
        <taxon>Pseudomonadati</taxon>
        <taxon>Pseudomonadota</taxon>
        <taxon>Alphaproteobacteria</taxon>
        <taxon>Acetobacterales</taxon>
        <taxon>Roseomonadaceae</taxon>
        <taxon>Roseomonas</taxon>
    </lineage>
</organism>
<evidence type="ECO:0000313" key="1">
    <source>
        <dbReference type="EMBL" id="MCI0756695.1"/>
    </source>
</evidence>
<dbReference type="EMBL" id="JALBUU010000125">
    <property type="protein sequence ID" value="MCI0756695.1"/>
    <property type="molecule type" value="Genomic_DNA"/>
</dbReference>
<sequence>MFKLIDPEQTFFFEDDGTVAIKNTQRLDDQWLARLREEEMAMQNQKLGEFVKLGEIPAIFVTKWLGEGFNIFDPNVKARDIQKRLKRDGLEAFMTTRKRL</sequence>
<protein>
    <submittedName>
        <fullName evidence="1">Uncharacterized protein</fullName>
    </submittedName>
</protein>
<reference evidence="1 2" key="1">
    <citation type="submission" date="2022-03" db="EMBL/GenBank/DDBJ databases">
        <title>Complete genome analysis of Roseomonas KG 17.1 : a prolific producer of plant growth promoters.</title>
        <authorList>
            <person name="Saadouli I."/>
            <person name="Najjari A."/>
            <person name="Mosbah A."/>
            <person name="Ouzari H.I."/>
        </authorList>
    </citation>
    <scope>NUCLEOTIDE SEQUENCE [LARGE SCALE GENOMIC DNA]</scope>
    <source>
        <strain evidence="1 2">KG17-1</strain>
    </source>
</reference>
<dbReference type="RefSeq" id="WP_241793997.1">
    <property type="nucleotide sequence ID" value="NZ_JALBUU010000125.1"/>
</dbReference>
<comment type="caution">
    <text evidence="1">The sequence shown here is derived from an EMBL/GenBank/DDBJ whole genome shotgun (WGS) entry which is preliminary data.</text>
</comment>
<dbReference type="Proteomes" id="UP001201985">
    <property type="component" value="Unassembled WGS sequence"/>
</dbReference>
<accession>A0ABS9WBM4</accession>